<dbReference type="Gene3D" id="1.10.510.10">
    <property type="entry name" value="Transferase(Phosphotransferase) domain 1"/>
    <property type="match status" value="1"/>
</dbReference>
<accession>A0ABY7C8R2</accession>
<gene>
    <name evidence="6" type="ORF">PtA15_1A628</name>
</gene>
<dbReference type="InterPro" id="IPR057678">
    <property type="entry name" value="DUF7918"/>
</dbReference>
<dbReference type="InterPro" id="IPR008271">
    <property type="entry name" value="Ser/Thr_kinase_AS"/>
</dbReference>
<feature type="binding site" evidence="3">
    <location>
        <position position="150"/>
    </location>
    <ligand>
        <name>ATP</name>
        <dbReference type="ChEBI" id="CHEBI:30616"/>
    </ligand>
</feature>
<dbReference type="PROSITE" id="PS00107">
    <property type="entry name" value="PROTEIN_KINASE_ATP"/>
    <property type="match status" value="1"/>
</dbReference>
<evidence type="ECO:0000259" key="5">
    <source>
        <dbReference type="PROSITE" id="PS50011"/>
    </source>
</evidence>
<feature type="region of interest" description="Disordered" evidence="4">
    <location>
        <begin position="1"/>
        <end position="93"/>
    </location>
</feature>
<feature type="compositionally biased region" description="Basic and acidic residues" evidence="4">
    <location>
        <begin position="864"/>
        <end position="874"/>
    </location>
</feature>
<dbReference type="Gene3D" id="3.30.200.20">
    <property type="entry name" value="Phosphorylase Kinase, domain 1"/>
    <property type="match status" value="1"/>
</dbReference>
<evidence type="ECO:0000256" key="1">
    <source>
        <dbReference type="ARBA" id="ARBA00022741"/>
    </source>
</evidence>
<feature type="compositionally biased region" description="Basic and acidic residues" evidence="4">
    <location>
        <begin position="817"/>
        <end position="855"/>
    </location>
</feature>
<keyword evidence="2 3" id="KW-0067">ATP-binding</keyword>
<feature type="compositionally biased region" description="Low complexity" evidence="4">
    <location>
        <begin position="482"/>
        <end position="499"/>
    </location>
</feature>
<protein>
    <recommendedName>
        <fullName evidence="5">Protein kinase domain-containing protein</fullName>
    </recommendedName>
</protein>
<dbReference type="GeneID" id="77806570"/>
<dbReference type="EMBL" id="CP110421">
    <property type="protein sequence ID" value="WAQ81288.1"/>
    <property type="molecule type" value="Genomic_DNA"/>
</dbReference>
<sequence length="884" mass="96416">MTATTNSSPSPAPSSRSLTAYSCPPSTSRGTSPAAARTRKLSATNPPPAILPKLSAKLPSRLKRPSLHHAPATPAPLPVPPSPSHPSPPFRQTLHASLSQDGLDSGQRRLNQYLLLKTIGRGSFGSVELAQDTSIVGPDAAPGKALYAIKEYSKSRMRKRARILNHRSRIMSRSASSNQSPTQPTRLLSESSEGILLVKEEVAIMKKLSHPNIVSLLEVIDTDQDSLFFVLELCPYGPVMQIQPNESTPPLSEGSARNVFRQMILGIEYLHFNQVIHRDIKPDNILYFDNPALRPDPLCKIVDFGVSESFAKPGDDMMHKSAGSPAFLAPEVCMGIGEGVHGRIADIWAMGITLYALVCGKLPFEGHNQIVLCEKIMNDAPEFPSHLSGSLVELLRSLLTKTPHQRIQMDELRIAKWVTEEGRQPMTMPASDLTPIQPPTEREIMDAFKSLKTIATMFKAIGKFRASKRRSRTSQVTDDVSESLGSSPSGTSRPGSPSSYTDQLVDSPLSSLTFSPRPRAPSIRTRTAPDLATRGLAQIIQRTLDIMPTNAASGSWCTINLIDRPTAGTATPCKEYKHETSTDPTTGAIQETATIESQAASPFEISFNIKPTTSSSLRKPAPASSKTRSATNNSPQSLVPEDYLVRFYLDGIDIGDCVLPRTHGFPYTVGGVSVGEGLYQPLQFAAVNLVDPDEHQPSDDDDKICEDEDVIKSLGTIRVNITRCVAVPQSTASFADQPDEIRTTNQMNFSERSKKACLATTAGLAKPTIDHKPAPAIIWEAENAEPKPFLEFIFKYKPQSILESEGIIAPTVPEAAAKAEPENKPKREENKTSKRIKSEDKKQKKSGQHEDKKPNVVDLTGSDSEEHHDKKSKIIDLTGSDESD</sequence>
<evidence type="ECO:0000313" key="7">
    <source>
        <dbReference type="Proteomes" id="UP001164743"/>
    </source>
</evidence>
<feature type="domain" description="Protein kinase" evidence="5">
    <location>
        <begin position="113"/>
        <end position="418"/>
    </location>
</feature>
<dbReference type="SMART" id="SM00220">
    <property type="entry name" value="S_TKc"/>
    <property type="match status" value="1"/>
</dbReference>
<dbReference type="InterPro" id="IPR000719">
    <property type="entry name" value="Prot_kinase_dom"/>
</dbReference>
<evidence type="ECO:0000256" key="2">
    <source>
        <dbReference type="ARBA" id="ARBA00022840"/>
    </source>
</evidence>
<dbReference type="PANTHER" id="PTHR24346:SF77">
    <property type="entry name" value="SERINE THREONINE PROTEIN KINASE"/>
    <property type="match status" value="1"/>
</dbReference>
<name>A0ABY7C8R2_9BASI</name>
<dbReference type="SUPFAM" id="SSF56112">
    <property type="entry name" value="Protein kinase-like (PK-like)"/>
    <property type="match status" value="1"/>
</dbReference>
<dbReference type="InterPro" id="IPR011009">
    <property type="entry name" value="Kinase-like_dom_sf"/>
</dbReference>
<dbReference type="CDD" id="cd14008">
    <property type="entry name" value="STKc_LKB1_CaMKK"/>
    <property type="match status" value="1"/>
</dbReference>
<dbReference type="RefSeq" id="XP_053016843.1">
    <property type="nucleotide sequence ID" value="XM_053165675.1"/>
</dbReference>
<dbReference type="PANTHER" id="PTHR24346">
    <property type="entry name" value="MAP/MICROTUBULE AFFINITY-REGULATING KINASE"/>
    <property type="match status" value="1"/>
</dbReference>
<keyword evidence="1 3" id="KW-0547">Nucleotide-binding</keyword>
<feature type="compositionally biased region" description="Pro residues" evidence="4">
    <location>
        <begin position="73"/>
        <end position="89"/>
    </location>
</feature>
<organism evidence="6 7">
    <name type="scientific">Puccinia triticina</name>
    <dbReference type="NCBI Taxonomy" id="208348"/>
    <lineage>
        <taxon>Eukaryota</taxon>
        <taxon>Fungi</taxon>
        <taxon>Dikarya</taxon>
        <taxon>Basidiomycota</taxon>
        <taxon>Pucciniomycotina</taxon>
        <taxon>Pucciniomycetes</taxon>
        <taxon>Pucciniales</taxon>
        <taxon>Pucciniaceae</taxon>
        <taxon>Puccinia</taxon>
    </lineage>
</organism>
<feature type="region of interest" description="Disordered" evidence="4">
    <location>
        <begin position="813"/>
        <end position="884"/>
    </location>
</feature>
<evidence type="ECO:0000256" key="3">
    <source>
        <dbReference type="PROSITE-ProRule" id="PRU10141"/>
    </source>
</evidence>
<evidence type="ECO:0000313" key="6">
    <source>
        <dbReference type="EMBL" id="WAQ81288.1"/>
    </source>
</evidence>
<feature type="region of interest" description="Disordered" evidence="4">
    <location>
        <begin position="611"/>
        <end position="635"/>
    </location>
</feature>
<dbReference type="PROSITE" id="PS50011">
    <property type="entry name" value="PROTEIN_KINASE_DOM"/>
    <property type="match status" value="1"/>
</dbReference>
<keyword evidence="7" id="KW-1185">Reference proteome</keyword>
<proteinExistence type="predicted"/>
<dbReference type="Pfam" id="PF00069">
    <property type="entry name" value="Pkinase"/>
    <property type="match status" value="1"/>
</dbReference>
<reference evidence="6" key="1">
    <citation type="submission" date="2022-10" db="EMBL/GenBank/DDBJ databases">
        <title>Puccinia triticina Genome sequencing and assembly.</title>
        <authorList>
            <person name="Li C."/>
        </authorList>
    </citation>
    <scope>NUCLEOTIDE SEQUENCE</scope>
    <source>
        <strain evidence="6">Pt15</strain>
    </source>
</reference>
<evidence type="ECO:0000256" key="4">
    <source>
        <dbReference type="SAM" id="MobiDB-lite"/>
    </source>
</evidence>
<dbReference type="PROSITE" id="PS00108">
    <property type="entry name" value="PROTEIN_KINASE_ST"/>
    <property type="match status" value="1"/>
</dbReference>
<feature type="compositionally biased region" description="Polar residues" evidence="4">
    <location>
        <begin position="624"/>
        <end position="635"/>
    </location>
</feature>
<dbReference type="Proteomes" id="UP001164743">
    <property type="component" value="Chromosome 1A"/>
</dbReference>
<feature type="compositionally biased region" description="Polar residues" evidence="4">
    <location>
        <begin position="500"/>
        <end position="514"/>
    </location>
</feature>
<feature type="compositionally biased region" description="Low complexity" evidence="4">
    <location>
        <begin position="1"/>
        <end position="20"/>
    </location>
</feature>
<dbReference type="InterPro" id="IPR017441">
    <property type="entry name" value="Protein_kinase_ATP_BS"/>
</dbReference>
<dbReference type="Pfam" id="PF25534">
    <property type="entry name" value="DUF7918"/>
    <property type="match status" value="1"/>
</dbReference>
<feature type="region of interest" description="Disordered" evidence="4">
    <location>
        <begin position="468"/>
        <end position="529"/>
    </location>
</feature>